<protein>
    <recommendedName>
        <fullName evidence="3">Urease accessory protein UreF</fullName>
    </recommendedName>
</protein>
<dbReference type="InterPro" id="IPR002639">
    <property type="entry name" value="UreF"/>
</dbReference>
<dbReference type="OrthoDB" id="9798772at2"/>
<keyword evidence="2 3" id="KW-0143">Chaperone</keyword>
<organism evidence="4 5">
    <name type="scientific">Pseudorhodobacter turbinis</name>
    <dbReference type="NCBI Taxonomy" id="2500533"/>
    <lineage>
        <taxon>Bacteria</taxon>
        <taxon>Pseudomonadati</taxon>
        <taxon>Pseudomonadota</taxon>
        <taxon>Alphaproteobacteria</taxon>
        <taxon>Rhodobacterales</taxon>
        <taxon>Paracoccaceae</taxon>
        <taxon>Pseudorhodobacter</taxon>
    </lineage>
</organism>
<dbReference type="RefSeq" id="WP_137195507.1">
    <property type="nucleotide sequence ID" value="NZ_CP039965.1"/>
</dbReference>
<evidence type="ECO:0000256" key="1">
    <source>
        <dbReference type="ARBA" id="ARBA00022988"/>
    </source>
</evidence>
<dbReference type="AlphaFoldDB" id="A0A4P8EL41"/>
<sequence length="222" mass="23387">MAMAARWAMHISTLAADRLALVQMLSPAFPVGGYAYSQGLEQAMADGTVQDAASLTDWITALITHGNGWMDAVLLTQARKGDVDALADLAYAYAPSAERSAEMRDQGATFGQLVARMTGTTPPVFPYALAVGHATQGMALDTKEVLALWLQAFAAQLVSAAVRFVPLGGAEGQAVLLSLSPVILQTAGRAAEATLDDLFSSSIGADMAAMRHETLEVRIFRS</sequence>
<comment type="subunit">
    <text evidence="3">UreD, UreF and UreG form a complex that acts as a GTP-hydrolysis-dependent molecular chaperone, activating the urease apoprotein by helping to assemble the nickel containing metallocenter of UreC. The UreE protein probably delivers the nickel.</text>
</comment>
<dbReference type="GO" id="GO:0005737">
    <property type="term" value="C:cytoplasm"/>
    <property type="evidence" value="ECO:0007669"/>
    <property type="project" value="UniProtKB-SubCell"/>
</dbReference>
<keyword evidence="3" id="KW-0963">Cytoplasm</keyword>
<accession>A0A4P8EL41</accession>
<comment type="function">
    <text evidence="3">Required for maturation of urease via the functional incorporation of the urease nickel metallocenter.</text>
</comment>
<dbReference type="Gene3D" id="1.10.4190.10">
    <property type="entry name" value="Urease accessory protein UreF"/>
    <property type="match status" value="1"/>
</dbReference>
<evidence type="ECO:0000313" key="4">
    <source>
        <dbReference type="EMBL" id="QCO57699.1"/>
    </source>
</evidence>
<dbReference type="HAMAP" id="MF_01385">
    <property type="entry name" value="UreF"/>
    <property type="match status" value="1"/>
</dbReference>
<dbReference type="KEGG" id="pseb:EOK75_18600"/>
<evidence type="ECO:0000313" key="5">
    <source>
        <dbReference type="Proteomes" id="UP000298631"/>
    </source>
</evidence>
<proteinExistence type="inferred from homology"/>
<dbReference type="Pfam" id="PF01730">
    <property type="entry name" value="UreF"/>
    <property type="match status" value="1"/>
</dbReference>
<gene>
    <name evidence="3" type="primary">ureF</name>
    <name evidence="4" type="ORF">EOK75_18600</name>
</gene>
<keyword evidence="5" id="KW-1185">Reference proteome</keyword>
<geneLocation type="plasmid" evidence="4 5">
    <name>unnamed1</name>
</geneLocation>
<keyword evidence="1 3" id="KW-0996">Nickel insertion</keyword>
<comment type="similarity">
    <text evidence="3">Belongs to the UreF family.</text>
</comment>
<evidence type="ECO:0000256" key="2">
    <source>
        <dbReference type="ARBA" id="ARBA00023186"/>
    </source>
</evidence>
<dbReference type="EMBL" id="CP039965">
    <property type="protein sequence ID" value="QCO57699.1"/>
    <property type="molecule type" value="Genomic_DNA"/>
</dbReference>
<dbReference type="PANTHER" id="PTHR33620:SF1">
    <property type="entry name" value="UREASE ACCESSORY PROTEIN F"/>
    <property type="match status" value="1"/>
</dbReference>
<name>A0A4P8EL41_9RHOB</name>
<dbReference type="PIRSF" id="PIRSF009467">
    <property type="entry name" value="Ureas_acces_UreF"/>
    <property type="match status" value="1"/>
</dbReference>
<dbReference type="GO" id="GO:0016151">
    <property type="term" value="F:nickel cation binding"/>
    <property type="evidence" value="ECO:0007669"/>
    <property type="project" value="UniProtKB-UniRule"/>
</dbReference>
<keyword evidence="4" id="KW-0614">Plasmid</keyword>
<evidence type="ECO:0000256" key="3">
    <source>
        <dbReference type="HAMAP-Rule" id="MF_01385"/>
    </source>
</evidence>
<comment type="subcellular location">
    <subcellularLocation>
        <location evidence="3">Cytoplasm</location>
    </subcellularLocation>
</comment>
<dbReference type="PANTHER" id="PTHR33620">
    <property type="entry name" value="UREASE ACCESSORY PROTEIN F"/>
    <property type="match status" value="1"/>
</dbReference>
<reference evidence="4 5" key="1">
    <citation type="submission" date="2019-05" db="EMBL/GenBank/DDBJ databases">
        <title>Pseudorhodobacter turbinis sp. nov., isolated from the gut of the Korean turban shell.</title>
        <authorList>
            <person name="Jeong Y.-S."/>
            <person name="Kang W.-R."/>
            <person name="Bae J.-W."/>
        </authorList>
    </citation>
    <scope>NUCLEOTIDE SEQUENCE [LARGE SCALE GENOMIC DNA]</scope>
    <source>
        <strain evidence="4 5">S12M18</strain>
        <plasmid evidence="4 5">unnamed1</plasmid>
    </source>
</reference>
<dbReference type="Proteomes" id="UP000298631">
    <property type="component" value="Plasmid unnamed1"/>
</dbReference>
<dbReference type="InterPro" id="IPR038277">
    <property type="entry name" value="UreF_sf"/>
</dbReference>